<protein>
    <submittedName>
        <fullName evidence="1">Uncharacterized protein</fullName>
    </submittedName>
</protein>
<dbReference type="AlphaFoldDB" id="A0A409YQ91"/>
<evidence type="ECO:0000313" key="1">
    <source>
        <dbReference type="EMBL" id="PPR05162.1"/>
    </source>
</evidence>
<comment type="caution">
    <text evidence="1">The sequence shown here is derived from an EMBL/GenBank/DDBJ whole genome shotgun (WGS) entry which is preliminary data.</text>
</comment>
<organism evidence="1 2">
    <name type="scientific">Gymnopilus dilepis</name>
    <dbReference type="NCBI Taxonomy" id="231916"/>
    <lineage>
        <taxon>Eukaryota</taxon>
        <taxon>Fungi</taxon>
        <taxon>Dikarya</taxon>
        <taxon>Basidiomycota</taxon>
        <taxon>Agaricomycotina</taxon>
        <taxon>Agaricomycetes</taxon>
        <taxon>Agaricomycetidae</taxon>
        <taxon>Agaricales</taxon>
        <taxon>Agaricineae</taxon>
        <taxon>Hymenogastraceae</taxon>
        <taxon>Gymnopilus</taxon>
    </lineage>
</organism>
<dbReference type="InParanoid" id="A0A409YQ91"/>
<name>A0A409YQ91_9AGAR</name>
<sequence>MQNDIDMNDIDMDCLRQRSLSVVANPSTASTCDDSTVVVDPFDVREYSDADDDPDAINQIILNMPKIKYEAHGPDFDPRVLSEPGPFDNYRDENPPEAVKVFFYESFLKGPNYPKLLEIQMHSARFQYQEHSVLVQFCDPRKQPVEMLVLREDDEMNTFFAMHRPDHELKDRAYRWEWRRMIITEDHSTDYAPFHRNNRYHQYLVFRVGDHPLGTNAACWGLGELAEAAFQLTHSNEHPPRLVPDNAPFDLGHLLLPFKCICGRLWADVQDDVFDTPGEEALCWLGRGCRRTRLTKKERAKVQRVHHDVDQKCQDILKQLYECDSEDEEEKERLVDEMLCTIFSH</sequence>
<evidence type="ECO:0000313" key="2">
    <source>
        <dbReference type="Proteomes" id="UP000284706"/>
    </source>
</evidence>
<keyword evidence="2" id="KW-1185">Reference proteome</keyword>
<dbReference type="Proteomes" id="UP000284706">
    <property type="component" value="Unassembled WGS sequence"/>
</dbReference>
<gene>
    <name evidence="1" type="ORF">CVT26_012248</name>
</gene>
<reference evidence="1 2" key="1">
    <citation type="journal article" date="2018" name="Evol. Lett.">
        <title>Horizontal gene cluster transfer increased hallucinogenic mushroom diversity.</title>
        <authorList>
            <person name="Reynolds H.T."/>
            <person name="Vijayakumar V."/>
            <person name="Gluck-Thaler E."/>
            <person name="Korotkin H.B."/>
            <person name="Matheny P.B."/>
            <person name="Slot J.C."/>
        </authorList>
    </citation>
    <scope>NUCLEOTIDE SEQUENCE [LARGE SCALE GENOMIC DNA]</scope>
    <source>
        <strain evidence="1 2">SRW20</strain>
    </source>
</reference>
<accession>A0A409YQ91</accession>
<proteinExistence type="predicted"/>
<dbReference type="EMBL" id="NHYE01000514">
    <property type="protein sequence ID" value="PPR05162.1"/>
    <property type="molecule type" value="Genomic_DNA"/>
</dbReference>